<evidence type="ECO:0000313" key="2">
    <source>
        <dbReference type="EMBL" id="HGY56201.1"/>
    </source>
</evidence>
<accession>A0A7V4U1B8</accession>
<evidence type="ECO:0000259" key="1">
    <source>
        <dbReference type="Pfam" id="PF13676"/>
    </source>
</evidence>
<dbReference type="InterPro" id="IPR000157">
    <property type="entry name" value="TIR_dom"/>
</dbReference>
<reference evidence="2" key="1">
    <citation type="journal article" date="2020" name="mSystems">
        <title>Genome- and Community-Level Interaction Insights into Carbon Utilization and Element Cycling Functions of Hydrothermarchaeota in Hydrothermal Sediment.</title>
        <authorList>
            <person name="Zhou Z."/>
            <person name="Liu Y."/>
            <person name="Xu W."/>
            <person name="Pan J."/>
            <person name="Luo Z.H."/>
            <person name="Li M."/>
        </authorList>
    </citation>
    <scope>NUCLEOTIDE SEQUENCE [LARGE SCALE GENOMIC DNA]</scope>
    <source>
        <strain evidence="2">HyVt-577</strain>
    </source>
</reference>
<proteinExistence type="predicted"/>
<comment type="caution">
    <text evidence="2">The sequence shown here is derived from an EMBL/GenBank/DDBJ whole genome shotgun (WGS) entry which is preliminary data.</text>
</comment>
<feature type="domain" description="TIR" evidence="1">
    <location>
        <begin position="35"/>
        <end position="124"/>
    </location>
</feature>
<dbReference type="Gene3D" id="3.40.50.10140">
    <property type="entry name" value="Toll/interleukin-1 receptor homology (TIR) domain"/>
    <property type="match status" value="1"/>
</dbReference>
<name>A0A7V4U1B8_CALAY</name>
<dbReference type="Pfam" id="PF13676">
    <property type="entry name" value="TIR_2"/>
    <property type="match status" value="1"/>
</dbReference>
<gene>
    <name evidence="2" type="ORF">ENK44_10890</name>
</gene>
<dbReference type="InterPro" id="IPR035897">
    <property type="entry name" value="Toll_tir_struct_dom_sf"/>
</dbReference>
<dbReference type="Proteomes" id="UP000885779">
    <property type="component" value="Unassembled WGS sequence"/>
</dbReference>
<dbReference type="AlphaFoldDB" id="A0A7V4U1B8"/>
<protein>
    <submittedName>
        <fullName evidence="2">TIR domain-containing protein</fullName>
    </submittedName>
</protein>
<dbReference type="GO" id="GO:0007165">
    <property type="term" value="P:signal transduction"/>
    <property type="evidence" value="ECO:0007669"/>
    <property type="project" value="InterPro"/>
</dbReference>
<dbReference type="EMBL" id="DRQG01000104">
    <property type="protein sequence ID" value="HGY56201.1"/>
    <property type="molecule type" value="Genomic_DNA"/>
</dbReference>
<dbReference type="SUPFAM" id="SSF52200">
    <property type="entry name" value="Toll/Interleukin receptor TIR domain"/>
    <property type="match status" value="1"/>
</dbReference>
<sequence>MAQFATFDDLSRFNKDLQKSVLLKEASSSKVGKSVFLSHSSKDKEYLPAIISILKNHGGRVYVDSEDDRLPTPPNRKTANILRETVNSCLRFVLFITTNSKDSRWIPWELGLADGEKGFWPIALFPTAANTYEQSWSEVEYLGLYQRIVWGKIKDVTEKDGWIVLNHENNTAVTLRRWLTED</sequence>
<organism evidence="2">
    <name type="scientific">Caldithrix abyssi</name>
    <dbReference type="NCBI Taxonomy" id="187145"/>
    <lineage>
        <taxon>Bacteria</taxon>
        <taxon>Pseudomonadati</taxon>
        <taxon>Calditrichota</taxon>
        <taxon>Calditrichia</taxon>
        <taxon>Calditrichales</taxon>
        <taxon>Calditrichaceae</taxon>
        <taxon>Caldithrix</taxon>
    </lineage>
</organism>